<evidence type="ECO:0000313" key="3">
    <source>
        <dbReference type="Proteomes" id="UP000735302"/>
    </source>
</evidence>
<proteinExistence type="predicted"/>
<dbReference type="AlphaFoldDB" id="A0AAV4A819"/>
<keyword evidence="3" id="KW-1185">Reference proteome</keyword>
<organism evidence="2 3">
    <name type="scientific">Plakobranchus ocellatus</name>
    <dbReference type="NCBI Taxonomy" id="259542"/>
    <lineage>
        <taxon>Eukaryota</taxon>
        <taxon>Metazoa</taxon>
        <taxon>Spiralia</taxon>
        <taxon>Lophotrochozoa</taxon>
        <taxon>Mollusca</taxon>
        <taxon>Gastropoda</taxon>
        <taxon>Heterobranchia</taxon>
        <taxon>Euthyneura</taxon>
        <taxon>Panpulmonata</taxon>
        <taxon>Sacoglossa</taxon>
        <taxon>Placobranchoidea</taxon>
        <taxon>Plakobranchidae</taxon>
        <taxon>Plakobranchus</taxon>
    </lineage>
</organism>
<dbReference type="EMBL" id="BLXT01003701">
    <property type="protein sequence ID" value="GFO03012.1"/>
    <property type="molecule type" value="Genomic_DNA"/>
</dbReference>
<sequence length="241" mass="26946">MICLHQTGKVSRQRIDLNPKNRNEPGVRAELAGDSSVLSCFRCLFDDEVTDLLLEAINICSSTSAEANPTNSTFKSFGLTDSSTGYVLNLPTYYGRDTSYDPETDQNSGHDIKIFDTLLKPIGEGYHVFADSYYTTRALIDHLISKDMNYTGTVQVNRVGFPPEIKTMRLGHMESKHWMAKTDSIFCLAWKIKKPKNQLYLPLQKLVLTLKNKGSKSVPSSIDCYNQNMNGCNLEEGPSNG</sequence>
<dbReference type="PANTHER" id="PTHR46599">
    <property type="entry name" value="PIGGYBAC TRANSPOSABLE ELEMENT-DERIVED PROTEIN 4"/>
    <property type="match status" value="1"/>
</dbReference>
<feature type="domain" description="PiggyBac transposable element-derived protein" evidence="1">
    <location>
        <begin position="67"/>
        <end position="231"/>
    </location>
</feature>
<accession>A0AAV4A819</accession>
<protein>
    <submittedName>
        <fullName evidence="2">PiggyBac transposable element-derived protein 4</fullName>
    </submittedName>
</protein>
<dbReference type="Pfam" id="PF13843">
    <property type="entry name" value="DDE_Tnp_1_7"/>
    <property type="match status" value="1"/>
</dbReference>
<reference evidence="2 3" key="1">
    <citation type="journal article" date="2021" name="Elife">
        <title>Chloroplast acquisition without the gene transfer in kleptoplastic sea slugs, Plakobranchus ocellatus.</title>
        <authorList>
            <person name="Maeda T."/>
            <person name="Takahashi S."/>
            <person name="Yoshida T."/>
            <person name="Shimamura S."/>
            <person name="Takaki Y."/>
            <person name="Nagai Y."/>
            <person name="Toyoda A."/>
            <person name="Suzuki Y."/>
            <person name="Arimoto A."/>
            <person name="Ishii H."/>
            <person name="Satoh N."/>
            <person name="Nishiyama T."/>
            <person name="Hasebe M."/>
            <person name="Maruyama T."/>
            <person name="Minagawa J."/>
            <person name="Obokata J."/>
            <person name="Shigenobu S."/>
        </authorList>
    </citation>
    <scope>NUCLEOTIDE SEQUENCE [LARGE SCALE GENOMIC DNA]</scope>
</reference>
<gene>
    <name evidence="2" type="ORF">PoB_002951700</name>
</gene>
<evidence type="ECO:0000259" key="1">
    <source>
        <dbReference type="Pfam" id="PF13843"/>
    </source>
</evidence>
<dbReference type="InterPro" id="IPR029526">
    <property type="entry name" value="PGBD"/>
</dbReference>
<dbReference type="Proteomes" id="UP000735302">
    <property type="component" value="Unassembled WGS sequence"/>
</dbReference>
<dbReference type="PANTHER" id="PTHR46599:SF3">
    <property type="entry name" value="PIGGYBAC TRANSPOSABLE ELEMENT-DERIVED PROTEIN 4"/>
    <property type="match status" value="1"/>
</dbReference>
<name>A0AAV4A819_9GAST</name>
<comment type="caution">
    <text evidence="2">The sequence shown here is derived from an EMBL/GenBank/DDBJ whole genome shotgun (WGS) entry which is preliminary data.</text>
</comment>
<evidence type="ECO:0000313" key="2">
    <source>
        <dbReference type="EMBL" id="GFO03012.1"/>
    </source>
</evidence>